<feature type="region of interest" description="Disordered" evidence="1">
    <location>
        <begin position="58"/>
        <end position="79"/>
    </location>
</feature>
<dbReference type="RefSeq" id="WP_235725784.1">
    <property type="nucleotide sequence ID" value="NZ_JAKGCU010000028.1"/>
</dbReference>
<organism evidence="2 3">
    <name type="scientific">Gordonia tangerina</name>
    <dbReference type="NCBI Taxonomy" id="2911060"/>
    <lineage>
        <taxon>Bacteria</taxon>
        <taxon>Bacillati</taxon>
        <taxon>Actinomycetota</taxon>
        <taxon>Actinomycetes</taxon>
        <taxon>Mycobacteriales</taxon>
        <taxon>Gordoniaceae</taxon>
        <taxon>Gordonia</taxon>
    </lineage>
</organism>
<protein>
    <submittedName>
        <fullName evidence="2">Uncharacterized protein</fullName>
    </submittedName>
</protein>
<dbReference type="EMBL" id="JAKGCU010000028">
    <property type="protein sequence ID" value="MCF3940921.1"/>
    <property type="molecule type" value="Genomic_DNA"/>
</dbReference>
<evidence type="ECO:0000313" key="3">
    <source>
        <dbReference type="Proteomes" id="UP001108089"/>
    </source>
</evidence>
<reference evidence="2" key="1">
    <citation type="submission" date="2022-01" db="EMBL/GenBank/DDBJ databases">
        <title>Gordonia xiamenensis sp. nov., isolated from surface seawater in Xiamen.</title>
        <authorList>
            <person name="He Y.F."/>
        </authorList>
    </citation>
    <scope>NUCLEOTIDE SEQUENCE</scope>
    <source>
        <strain evidence="2">GW1C4-4</strain>
    </source>
</reference>
<evidence type="ECO:0000256" key="1">
    <source>
        <dbReference type="SAM" id="MobiDB-lite"/>
    </source>
</evidence>
<name>A0ABS9DSJ7_9ACTN</name>
<accession>A0ABS9DSJ7</accession>
<sequence>MPKYYITPAHGEEVQCHFTIPRKGKTKPITFTVTRMDYINGLDTALLDWSTERMTPTPVLGDNGEPVLDEHGQPVTNTPPEITDREAILNHLRLAGIPAATLKALDTLTNGELIQIHRDWSHESTKPVPVRYYDPDTNTLYDADKKEITNA</sequence>
<dbReference type="Proteomes" id="UP001108089">
    <property type="component" value="Unassembled WGS sequence"/>
</dbReference>
<proteinExistence type="predicted"/>
<comment type="caution">
    <text evidence="2">The sequence shown here is derived from an EMBL/GenBank/DDBJ whole genome shotgun (WGS) entry which is preliminary data.</text>
</comment>
<evidence type="ECO:0000313" key="2">
    <source>
        <dbReference type="EMBL" id="MCF3940921.1"/>
    </source>
</evidence>
<keyword evidence="3" id="KW-1185">Reference proteome</keyword>
<gene>
    <name evidence="2" type="ORF">L1892_21340</name>
</gene>